<protein>
    <submittedName>
        <fullName evidence="1">Uncharacterized protein</fullName>
    </submittedName>
</protein>
<organism evidence="1">
    <name type="scientific">Manihot esculenta</name>
    <name type="common">Cassava</name>
    <name type="synonym">Jatropha manihot</name>
    <dbReference type="NCBI Taxonomy" id="3983"/>
    <lineage>
        <taxon>Eukaryota</taxon>
        <taxon>Viridiplantae</taxon>
        <taxon>Streptophyta</taxon>
        <taxon>Embryophyta</taxon>
        <taxon>Tracheophyta</taxon>
        <taxon>Spermatophyta</taxon>
        <taxon>Magnoliopsida</taxon>
        <taxon>eudicotyledons</taxon>
        <taxon>Gunneridae</taxon>
        <taxon>Pentapetalae</taxon>
        <taxon>rosids</taxon>
        <taxon>fabids</taxon>
        <taxon>Malpighiales</taxon>
        <taxon>Euphorbiaceae</taxon>
        <taxon>Crotonoideae</taxon>
        <taxon>Manihoteae</taxon>
        <taxon>Manihot</taxon>
    </lineage>
</organism>
<accession>A0A2C9VMA8</accession>
<sequence length="42" mass="5118">MERFTNRKTISELLSVDIHTDKDIKFMCKSMIKHIDESFGWW</sequence>
<dbReference type="AlphaFoldDB" id="A0A2C9VMA8"/>
<dbReference type="EMBL" id="CM004392">
    <property type="protein sequence ID" value="OAY46792.1"/>
    <property type="molecule type" value="Genomic_DNA"/>
</dbReference>
<name>A0A2C9VMA8_MANES</name>
<reference evidence="1" key="1">
    <citation type="submission" date="2016-02" db="EMBL/GenBank/DDBJ databases">
        <title>WGS assembly of Manihot esculenta.</title>
        <authorList>
            <person name="Bredeson J.V."/>
            <person name="Prochnik S.E."/>
            <person name="Lyons J.B."/>
            <person name="Schmutz J."/>
            <person name="Grimwood J."/>
            <person name="Vrebalov J."/>
            <person name="Bart R.S."/>
            <person name="Amuge T."/>
            <person name="Ferguson M.E."/>
            <person name="Green R."/>
            <person name="Putnam N."/>
            <person name="Stites J."/>
            <person name="Rounsley S."/>
            <person name="Rokhsar D.S."/>
        </authorList>
    </citation>
    <scope>NUCLEOTIDE SEQUENCE [LARGE SCALE GENOMIC DNA]</scope>
    <source>
        <tissue evidence="1">Leaf</tissue>
    </source>
</reference>
<gene>
    <name evidence="1" type="ORF">MANES_06G027800</name>
</gene>
<proteinExistence type="predicted"/>
<evidence type="ECO:0000313" key="1">
    <source>
        <dbReference type="EMBL" id="OAY46792.1"/>
    </source>
</evidence>